<sequence length="117" mass="13078">MRGWVLRWILNILAIILTAALLKGFQVSVWGAIVGSVFLGIVNAVIRPILIILTLPLNILTLGLFTLVINGFMLWLTSVTIKGFDISGFGWAILTAMVLSLFSFVISYFVEDREFRF</sequence>
<dbReference type="OrthoDB" id="7205479at2"/>
<dbReference type="AlphaFoldDB" id="A0A1M5KLC6"/>
<reference evidence="3" key="1">
    <citation type="submission" date="2016-11" db="EMBL/GenBank/DDBJ databases">
        <authorList>
            <person name="Varghese N."/>
            <person name="Submissions S."/>
        </authorList>
    </citation>
    <scope>NUCLEOTIDE SEQUENCE [LARGE SCALE GENOMIC DNA]</scope>
    <source>
        <strain evidence="3">DSM 11003</strain>
    </source>
</reference>
<feature type="transmembrane region" description="Helical" evidence="1">
    <location>
        <begin position="5"/>
        <end position="22"/>
    </location>
</feature>
<dbReference type="EMBL" id="FQWY01000005">
    <property type="protein sequence ID" value="SHG53490.1"/>
    <property type="molecule type" value="Genomic_DNA"/>
</dbReference>
<evidence type="ECO:0000313" key="2">
    <source>
        <dbReference type="EMBL" id="SHG53490.1"/>
    </source>
</evidence>
<dbReference type="PANTHER" id="PTHR37309">
    <property type="entry name" value="SLR0284 PROTEIN"/>
    <property type="match status" value="1"/>
</dbReference>
<organism evidence="2 3">
    <name type="scientific">Thermosyntropha lipolytica DSM 11003</name>
    <dbReference type="NCBI Taxonomy" id="1123382"/>
    <lineage>
        <taxon>Bacteria</taxon>
        <taxon>Bacillati</taxon>
        <taxon>Bacillota</taxon>
        <taxon>Clostridia</taxon>
        <taxon>Eubacteriales</taxon>
        <taxon>Syntrophomonadaceae</taxon>
        <taxon>Thermosyntropha</taxon>
    </lineage>
</organism>
<dbReference type="InterPro" id="IPR007165">
    <property type="entry name" value="Phage_holin_4_2"/>
</dbReference>
<keyword evidence="1" id="KW-1133">Transmembrane helix</keyword>
<dbReference type="Pfam" id="PF04020">
    <property type="entry name" value="Phage_holin_4_2"/>
    <property type="match status" value="1"/>
</dbReference>
<keyword evidence="1" id="KW-0812">Transmembrane</keyword>
<dbReference type="Proteomes" id="UP000242329">
    <property type="component" value="Unassembled WGS sequence"/>
</dbReference>
<accession>A0A1M5KLC6</accession>
<feature type="transmembrane region" description="Helical" evidence="1">
    <location>
        <begin position="88"/>
        <end position="110"/>
    </location>
</feature>
<feature type="transmembrane region" description="Helical" evidence="1">
    <location>
        <begin position="28"/>
        <end position="46"/>
    </location>
</feature>
<dbReference type="PANTHER" id="PTHR37309:SF1">
    <property type="entry name" value="SLR0284 PROTEIN"/>
    <property type="match status" value="1"/>
</dbReference>
<name>A0A1M5KLC6_9FIRM</name>
<keyword evidence="3" id="KW-1185">Reference proteome</keyword>
<feature type="transmembrane region" description="Helical" evidence="1">
    <location>
        <begin position="53"/>
        <end position="76"/>
    </location>
</feature>
<gene>
    <name evidence="2" type="ORF">SAMN02745221_00425</name>
</gene>
<protein>
    <submittedName>
        <fullName evidence="2">Putative membrane protein</fullName>
    </submittedName>
</protein>
<dbReference type="STRING" id="1123382.SAMN02745221_00425"/>
<evidence type="ECO:0000313" key="3">
    <source>
        <dbReference type="Proteomes" id="UP000242329"/>
    </source>
</evidence>
<evidence type="ECO:0000256" key="1">
    <source>
        <dbReference type="SAM" id="Phobius"/>
    </source>
</evidence>
<dbReference type="RefSeq" id="WP_073089443.1">
    <property type="nucleotide sequence ID" value="NZ_FQWY01000005.1"/>
</dbReference>
<keyword evidence="1" id="KW-0472">Membrane</keyword>
<proteinExistence type="predicted"/>